<accession>A0A0S4WJ27</accession>
<dbReference type="GO" id="GO:0005198">
    <property type="term" value="F:structural molecule activity"/>
    <property type="evidence" value="ECO:0007669"/>
    <property type="project" value="InterPro"/>
</dbReference>
<name>A0A0S4WJ27_RALSL</name>
<dbReference type="AlphaFoldDB" id="A0A0S4WJ27"/>
<evidence type="ECO:0000313" key="2">
    <source>
        <dbReference type="EMBL" id="CUV46836.1"/>
    </source>
</evidence>
<reference evidence="2" key="1">
    <citation type="submission" date="2015-10" db="EMBL/GenBank/DDBJ databases">
        <authorList>
            <person name="Gilbert D.G."/>
        </authorList>
    </citation>
    <scope>NUCLEOTIDE SEQUENCE</scope>
    <source>
        <strain evidence="2">Phyl III-seqv23</strain>
    </source>
</reference>
<dbReference type="InterPro" id="IPR006429">
    <property type="entry name" value="Phage_lambda_portal"/>
</dbReference>
<sequence>MARAVSRPSGRASGGWFGRIRSLFGQAPVHEAAGRGRRSLAWRPGNPGAVAALLASGEDLRIKSRDLVRRNAWAQAGIEAFVANAVGTGIKPQSLSTDDAFKADVQALWRDWTAEADAAGQTDFYGLQALACRAMLEGGECLIRLRPRRPEDGLTVPLQLQLLEAEHLPMTLNVDLPPTAGASGPGNVVRSGIEFDGLGRRVAYHLYRSHPDDGRLAPMSGQGGLDTVRVDASEIIHLYRVLRPGQIRGEPWLSRALVKLNELDQYDDAELVRKKTAAMFAGFVTRQSPEDNLMGEGLPDEAGISLVGLEPGTLQILEPGEDIKFSDPADVGGSYGEFLRTQFRAVAAALGITYEQLTGDLTGVNYSSIRAGLLEFRRRCEMVQHSVLVHQMCRPVWAAWMKQAVLSGALVAPGFARGGAARRRQYLQVKWIPQGWQWVDPEKEFKAMLLAIRAGLMSRSEAISTFGYDAEDIDREIAADNARADELGLIFDSDPRHTAKDGAAATPRTDSNANAGESVATA</sequence>
<dbReference type="GO" id="GO:0019068">
    <property type="term" value="P:virion assembly"/>
    <property type="evidence" value="ECO:0007669"/>
    <property type="project" value="InterPro"/>
</dbReference>
<feature type="compositionally biased region" description="Polar residues" evidence="1">
    <location>
        <begin position="508"/>
        <end position="522"/>
    </location>
</feature>
<dbReference type="Pfam" id="PF05136">
    <property type="entry name" value="Phage_portal_2"/>
    <property type="match status" value="1"/>
</dbReference>
<evidence type="ECO:0000256" key="1">
    <source>
        <dbReference type="SAM" id="MobiDB-lite"/>
    </source>
</evidence>
<dbReference type="EMBL" id="LN899827">
    <property type="protein sequence ID" value="CUV46836.1"/>
    <property type="molecule type" value="Genomic_DNA"/>
</dbReference>
<proteinExistence type="predicted"/>
<feature type="region of interest" description="Disordered" evidence="1">
    <location>
        <begin position="493"/>
        <end position="522"/>
    </location>
</feature>
<organism evidence="2">
    <name type="scientific">Ralstonia solanacearum</name>
    <name type="common">Pseudomonas solanacearum</name>
    <dbReference type="NCBI Taxonomy" id="305"/>
    <lineage>
        <taxon>Bacteria</taxon>
        <taxon>Pseudomonadati</taxon>
        <taxon>Pseudomonadota</taxon>
        <taxon>Betaproteobacteria</taxon>
        <taxon>Burkholderiales</taxon>
        <taxon>Burkholderiaceae</taxon>
        <taxon>Ralstonia</taxon>
        <taxon>Ralstonia solanacearum species complex</taxon>
    </lineage>
</organism>
<dbReference type="NCBIfam" id="TIGR01539">
    <property type="entry name" value="portal_lambda"/>
    <property type="match status" value="1"/>
</dbReference>
<gene>
    <name evidence="2" type="ORF">TO10_v1_700013</name>
</gene>
<protein>
    <submittedName>
        <fullName evidence="2">Putative bacteriophage-related protein</fullName>
    </submittedName>
</protein>